<dbReference type="EMBL" id="KZ347270">
    <property type="protein sequence ID" value="PIO68069.1"/>
    <property type="molecule type" value="Genomic_DNA"/>
</dbReference>
<keyword evidence="12" id="KW-1185">Reference proteome</keyword>
<keyword evidence="5" id="KW-0812">Transmembrane</keyword>
<evidence type="ECO:0000256" key="4">
    <source>
        <dbReference type="ARBA" id="ARBA00022452"/>
    </source>
</evidence>
<keyword evidence="7" id="KW-0653">Protein transport</keyword>
<dbReference type="GO" id="GO:0008320">
    <property type="term" value="F:protein transmembrane transporter activity"/>
    <property type="evidence" value="ECO:0007669"/>
    <property type="project" value="InterPro"/>
</dbReference>
<keyword evidence="9" id="KW-0472">Membrane</keyword>
<evidence type="ECO:0000256" key="5">
    <source>
        <dbReference type="ARBA" id="ARBA00022692"/>
    </source>
</evidence>
<keyword evidence="6" id="KW-1000">Mitochondrion outer membrane</keyword>
<dbReference type="InterPro" id="IPR037930">
    <property type="entry name" value="Tom40"/>
</dbReference>
<dbReference type="GO" id="GO:0005741">
    <property type="term" value="C:mitochondrial outer membrane"/>
    <property type="evidence" value="ECO:0007669"/>
    <property type="project" value="UniProtKB-SubCell"/>
</dbReference>
<evidence type="ECO:0000256" key="6">
    <source>
        <dbReference type="ARBA" id="ARBA00022787"/>
    </source>
</evidence>
<evidence type="ECO:0000256" key="1">
    <source>
        <dbReference type="ARBA" id="ARBA00004374"/>
    </source>
</evidence>
<dbReference type="Gene3D" id="2.40.160.10">
    <property type="entry name" value="Porin"/>
    <property type="match status" value="1"/>
</dbReference>
<sequence>AVRSVKVHVDLVIGDTFESKGFDMAQSTSDATSAPTKPSTNPGSFEELHRKTRDVFPMCFEGAKVMVTKGLSSHFQVSHTLSISPTNTGYRFGATYVGTKVAGPQEQYPIFLGDTDVSGNTTATVLHQFGDNYRLRVQAQVQQNKIVGAQGGLERRGRLTTFGLTFANTDLVNESGVIVGQMLRKLTNRLDVGAEILYQYGKQIPGQQVSMLSYGARYTTPIWTAAATLGSSGAHFTYYHKQAENLAFGVEFESNSNVGEAVGTFAYVAELPDEGVTMRASIDTNWSVGGVFEKRLSQQLPFTLALSGIFNHAKVAGKFGLGLIIG</sequence>
<feature type="compositionally biased region" description="Polar residues" evidence="10">
    <location>
        <begin position="25"/>
        <end position="43"/>
    </location>
</feature>
<dbReference type="Proteomes" id="UP000230423">
    <property type="component" value="Unassembled WGS sequence"/>
</dbReference>
<dbReference type="PANTHER" id="PTHR10802">
    <property type="entry name" value="MITOCHONDRIAL IMPORT RECEPTOR SUBUNIT TOM40"/>
    <property type="match status" value="1"/>
</dbReference>
<comment type="subcellular location">
    <subcellularLocation>
        <location evidence="1">Mitochondrion outer membrane</location>
        <topology evidence="1">Multi-pass membrane protein</topology>
    </subcellularLocation>
</comment>
<proteinExistence type="inferred from homology"/>
<gene>
    <name evidence="11" type="ORF">TELCIR_10160</name>
</gene>
<keyword evidence="8" id="KW-0496">Mitochondrion</keyword>
<reference evidence="11 12" key="1">
    <citation type="submission" date="2015-09" db="EMBL/GenBank/DDBJ databases">
        <title>Draft genome of the parasitic nematode Teladorsagia circumcincta isolate WARC Sus (inbred).</title>
        <authorList>
            <person name="Mitreva M."/>
        </authorList>
    </citation>
    <scope>NUCLEOTIDE SEQUENCE [LARGE SCALE GENOMIC DNA]</scope>
    <source>
        <strain evidence="11 12">S</strain>
    </source>
</reference>
<evidence type="ECO:0000313" key="12">
    <source>
        <dbReference type="Proteomes" id="UP000230423"/>
    </source>
</evidence>
<comment type="similarity">
    <text evidence="2">Belongs to the Tom40 family.</text>
</comment>
<accession>A0A2G9UCW0</accession>
<dbReference type="CDD" id="cd07305">
    <property type="entry name" value="Porin3_Tom40"/>
    <property type="match status" value="1"/>
</dbReference>
<dbReference type="Pfam" id="PF01459">
    <property type="entry name" value="Porin_3"/>
    <property type="match status" value="1"/>
</dbReference>
<evidence type="ECO:0000256" key="2">
    <source>
        <dbReference type="ARBA" id="ARBA00010510"/>
    </source>
</evidence>
<dbReference type="AlphaFoldDB" id="A0A2G9UCW0"/>
<keyword evidence="3" id="KW-0813">Transport</keyword>
<feature type="region of interest" description="Disordered" evidence="10">
    <location>
        <begin position="24"/>
        <end position="47"/>
    </location>
</feature>
<evidence type="ECO:0000313" key="11">
    <source>
        <dbReference type="EMBL" id="PIO68069.1"/>
    </source>
</evidence>
<keyword evidence="4" id="KW-1134">Transmembrane beta strand</keyword>
<protein>
    <submittedName>
        <fullName evidence="11">Eukaryotic porin</fullName>
    </submittedName>
</protein>
<evidence type="ECO:0000256" key="9">
    <source>
        <dbReference type="ARBA" id="ARBA00023136"/>
    </source>
</evidence>
<feature type="non-terminal residue" evidence="11">
    <location>
        <position position="1"/>
    </location>
</feature>
<evidence type="ECO:0000256" key="7">
    <source>
        <dbReference type="ARBA" id="ARBA00022927"/>
    </source>
</evidence>
<evidence type="ECO:0000256" key="8">
    <source>
        <dbReference type="ARBA" id="ARBA00023128"/>
    </source>
</evidence>
<dbReference type="InterPro" id="IPR027246">
    <property type="entry name" value="Porin_Euk/Tom40"/>
</dbReference>
<name>A0A2G9UCW0_TELCI</name>
<dbReference type="InterPro" id="IPR023614">
    <property type="entry name" value="Porin_dom_sf"/>
</dbReference>
<evidence type="ECO:0000256" key="3">
    <source>
        <dbReference type="ARBA" id="ARBA00022448"/>
    </source>
</evidence>
<dbReference type="GO" id="GO:0030150">
    <property type="term" value="P:protein import into mitochondrial matrix"/>
    <property type="evidence" value="ECO:0007669"/>
    <property type="project" value="InterPro"/>
</dbReference>
<organism evidence="11 12">
    <name type="scientific">Teladorsagia circumcincta</name>
    <name type="common">Brown stomach worm</name>
    <name type="synonym">Ostertagia circumcincta</name>
    <dbReference type="NCBI Taxonomy" id="45464"/>
    <lineage>
        <taxon>Eukaryota</taxon>
        <taxon>Metazoa</taxon>
        <taxon>Ecdysozoa</taxon>
        <taxon>Nematoda</taxon>
        <taxon>Chromadorea</taxon>
        <taxon>Rhabditida</taxon>
        <taxon>Rhabditina</taxon>
        <taxon>Rhabditomorpha</taxon>
        <taxon>Strongyloidea</taxon>
        <taxon>Trichostrongylidae</taxon>
        <taxon>Teladorsagia</taxon>
    </lineage>
</organism>
<dbReference type="OrthoDB" id="19656at2759"/>
<evidence type="ECO:0000256" key="10">
    <source>
        <dbReference type="SAM" id="MobiDB-lite"/>
    </source>
</evidence>